<accession>A0A173X9L0</accession>
<organism evidence="2 3">
    <name type="scientific">Blautia obeum</name>
    <dbReference type="NCBI Taxonomy" id="40520"/>
    <lineage>
        <taxon>Bacteria</taxon>
        <taxon>Bacillati</taxon>
        <taxon>Bacillota</taxon>
        <taxon>Clostridia</taxon>
        <taxon>Lachnospirales</taxon>
        <taxon>Lachnospiraceae</taxon>
        <taxon>Blautia</taxon>
    </lineage>
</organism>
<dbReference type="EMBL" id="CYZA01000001">
    <property type="protein sequence ID" value="CUN47078.1"/>
    <property type="molecule type" value="Genomic_DNA"/>
</dbReference>
<dbReference type="AlphaFoldDB" id="A0A173X9L0"/>
<gene>
    <name evidence="2" type="ORF">ERS852395_00465</name>
</gene>
<dbReference type="InterPro" id="IPR006680">
    <property type="entry name" value="Amidohydro-rel"/>
</dbReference>
<dbReference type="Pfam" id="PF04909">
    <property type="entry name" value="Amidohydro_2"/>
    <property type="match status" value="1"/>
</dbReference>
<dbReference type="GO" id="GO:0016787">
    <property type="term" value="F:hydrolase activity"/>
    <property type="evidence" value="ECO:0007669"/>
    <property type="project" value="InterPro"/>
</dbReference>
<sequence length="401" mass="46868">MGTANQIEQELMNYISDHKIRNTHSHHLPEQAMVDFDLDKLINNTYLQWQQVTPGTTAESRNAYLEKTRYKSYFVWLQKAIGELYGISEPITAQNWDQISDQIRKAHQNPDFYMDVLKNKCKYQKVIVDTYWNPGSDNGRQELFTPAFRLDLFFLGYKKGLRNHDGVSLEENFGELPDNLQDYVEWVRKWIIQKKSEGCVALKIAMAYERSLHFEKVTREQAERVFRLQESDITQEDIRCFQDYLFWKICEIAAEVSLPLQCHTGMGQVIDTNILQLNNVIKNNPETKFVLLHCGFPWVDDLFSIVDGYPNLYPDLTWLPILSYTASKRVMHQLIEMSQIDKICWGCDTWTVEESYGSLLAFRFSLCSVLREKIEDGYLSVNNAKDIIDKILFDNAGKIYV</sequence>
<protein>
    <submittedName>
        <fullName evidence="2">Glucuronate isomerase</fullName>
    </submittedName>
</protein>
<feature type="domain" description="Amidohydrolase-related" evidence="1">
    <location>
        <begin position="226"/>
        <end position="400"/>
    </location>
</feature>
<dbReference type="PANTHER" id="PTHR43383:SF2">
    <property type="entry name" value="AMIDOHYDROLASE 2 FAMILY PROTEIN"/>
    <property type="match status" value="1"/>
</dbReference>
<evidence type="ECO:0000313" key="3">
    <source>
        <dbReference type="Proteomes" id="UP000095447"/>
    </source>
</evidence>
<dbReference type="Gene3D" id="3.20.20.140">
    <property type="entry name" value="Metal-dependent hydrolases"/>
    <property type="match status" value="1"/>
</dbReference>
<dbReference type="InterPro" id="IPR032466">
    <property type="entry name" value="Metal_Hydrolase"/>
</dbReference>
<evidence type="ECO:0000313" key="2">
    <source>
        <dbReference type="EMBL" id="CUN47078.1"/>
    </source>
</evidence>
<dbReference type="Proteomes" id="UP000095447">
    <property type="component" value="Unassembled WGS sequence"/>
</dbReference>
<dbReference type="SUPFAM" id="SSF51556">
    <property type="entry name" value="Metallo-dependent hydrolases"/>
    <property type="match status" value="1"/>
</dbReference>
<dbReference type="GO" id="GO:0016853">
    <property type="term" value="F:isomerase activity"/>
    <property type="evidence" value="ECO:0007669"/>
    <property type="project" value="UniProtKB-KW"/>
</dbReference>
<name>A0A173X9L0_9FIRM</name>
<dbReference type="PANTHER" id="PTHR43383">
    <property type="entry name" value="NODULIN 6"/>
    <property type="match status" value="1"/>
</dbReference>
<keyword evidence="2" id="KW-0413">Isomerase</keyword>
<reference evidence="2 3" key="1">
    <citation type="submission" date="2015-09" db="EMBL/GenBank/DDBJ databases">
        <authorList>
            <consortium name="Pathogen Informatics"/>
        </authorList>
    </citation>
    <scope>NUCLEOTIDE SEQUENCE [LARGE SCALE GENOMIC DNA]</scope>
    <source>
        <strain evidence="2 3">2789STDY5608838</strain>
    </source>
</reference>
<evidence type="ECO:0000259" key="1">
    <source>
        <dbReference type="Pfam" id="PF04909"/>
    </source>
</evidence>
<dbReference type="RefSeq" id="WP_055052573.1">
    <property type="nucleotide sequence ID" value="NZ_CYZA01000001.1"/>
</dbReference>
<proteinExistence type="predicted"/>